<protein>
    <recommendedName>
        <fullName evidence="4">Phage P22-like portal protein</fullName>
    </recommendedName>
</protein>
<evidence type="ECO:0000313" key="3">
    <source>
        <dbReference type="Proteomes" id="UP000295063"/>
    </source>
</evidence>
<feature type="region of interest" description="Disordered" evidence="1">
    <location>
        <begin position="702"/>
        <end position="726"/>
    </location>
</feature>
<keyword evidence="3" id="KW-1185">Reference proteome</keyword>
<proteinExistence type="predicted"/>
<comment type="caution">
    <text evidence="2">The sequence shown here is derived from an EMBL/GenBank/DDBJ whole genome shotgun (WGS) entry which is preliminary data.</text>
</comment>
<feature type="compositionally biased region" description="Low complexity" evidence="1">
    <location>
        <begin position="702"/>
        <end position="722"/>
    </location>
</feature>
<dbReference type="EMBL" id="SLUI01000001">
    <property type="protein sequence ID" value="TCL39959.1"/>
    <property type="molecule type" value="Genomic_DNA"/>
</dbReference>
<reference evidence="2 3" key="1">
    <citation type="submission" date="2019-03" db="EMBL/GenBank/DDBJ databases">
        <title>Genomic Encyclopedia of Type Strains, Phase IV (KMG-IV): sequencing the most valuable type-strain genomes for metagenomic binning, comparative biology and taxonomic classification.</title>
        <authorList>
            <person name="Goeker M."/>
        </authorList>
    </citation>
    <scope>NUCLEOTIDE SEQUENCE [LARGE SCALE GENOMIC DNA]</scope>
    <source>
        <strain evidence="2 3">DSM 15969</strain>
    </source>
</reference>
<dbReference type="InterPro" id="IPR032427">
    <property type="entry name" value="P22_portal"/>
</dbReference>
<sequence>MFAVPMEDTVESDHSPEFMRYRDEFRASVDKDRDWRVEAREDIEFFCGKQWDDRDRQILNEQGRPTLTINRIKPLINLLSGYQRLNRFEPEFLPRTKNDIDLCSVRKGVTKYIMDQCDYASVESAVFLDGSICGRGWFEVCYDWDYASLDGDIKIKRVSPMDIYPDPESVAPDYSDAKFLFRCKWADKDELKAVYPQHADIIDFTTNEYDRAEDITLVGLEPLWYQKNTHKLRLVERWGRRTESQQYYLVVIDGKESLLKKEEITVDHFVSGQVKRPVSLPITKTYCTVFIGEHVLEEKESPYEHGMFPYVPFIAYYLGEGDIPAGVVRDIKDPQREVNKRRSQSLHILGTQANSGWIHEEGVFDAKQKSNVRKFGSMPGVMIETKPGMMTKLQRINPPNPPVGLFQAEQEAVQDIRDISGINEGMLGTDISQSASGKAIELRQRQAVTHIGALFDNLRRAKQQILFIMWGKRGKKGLVQQYYTDEKTFRIVGDNGEQDFITINQRVQVEDPILGVIHKTLNDLSVGEFDIVVSDTPSTATQRQSQFWALVDAISKLGIPGDMVFDMLIDMSDIPNREEIKKRWMERQQAQQEAGQQTPIKLTGNINIKDIPPEAQAQMLARIGIELPIQQQNPFVPVLQQLPPQVIMAISQMGPQELYGAIKMLFGQMPPEIQAQVGQMIQGIPPEQVIQMFHDAAVQVSSAAGGSQPQVPQQVQQRPNPQTMTQPAVREMLSAAQIGM</sequence>
<organism evidence="2 3">
    <name type="scientific">Anaerospora hongkongensis</name>
    <dbReference type="NCBI Taxonomy" id="244830"/>
    <lineage>
        <taxon>Bacteria</taxon>
        <taxon>Bacillati</taxon>
        <taxon>Bacillota</taxon>
        <taxon>Negativicutes</taxon>
        <taxon>Selenomonadales</taxon>
        <taxon>Sporomusaceae</taxon>
        <taxon>Anaerospora</taxon>
    </lineage>
</organism>
<gene>
    <name evidence="2" type="ORF">EV210_101157</name>
</gene>
<name>A0A4R1Q1W1_9FIRM</name>
<dbReference type="AlphaFoldDB" id="A0A4R1Q1W1"/>
<dbReference type="Proteomes" id="UP000295063">
    <property type="component" value="Unassembled WGS sequence"/>
</dbReference>
<evidence type="ECO:0008006" key="4">
    <source>
        <dbReference type="Google" id="ProtNLM"/>
    </source>
</evidence>
<accession>A0A4R1Q1W1</accession>
<dbReference type="Pfam" id="PF16510">
    <property type="entry name" value="P22_portal"/>
    <property type="match status" value="1"/>
</dbReference>
<evidence type="ECO:0000256" key="1">
    <source>
        <dbReference type="SAM" id="MobiDB-lite"/>
    </source>
</evidence>
<evidence type="ECO:0000313" key="2">
    <source>
        <dbReference type="EMBL" id="TCL39959.1"/>
    </source>
</evidence>